<organism evidence="2 3">
    <name type="scientific">Arachis hypogaea</name>
    <name type="common">Peanut</name>
    <dbReference type="NCBI Taxonomy" id="3818"/>
    <lineage>
        <taxon>Eukaryota</taxon>
        <taxon>Viridiplantae</taxon>
        <taxon>Streptophyta</taxon>
        <taxon>Embryophyta</taxon>
        <taxon>Tracheophyta</taxon>
        <taxon>Spermatophyta</taxon>
        <taxon>Magnoliopsida</taxon>
        <taxon>eudicotyledons</taxon>
        <taxon>Gunneridae</taxon>
        <taxon>Pentapetalae</taxon>
        <taxon>rosids</taxon>
        <taxon>fabids</taxon>
        <taxon>Fabales</taxon>
        <taxon>Fabaceae</taxon>
        <taxon>Papilionoideae</taxon>
        <taxon>50 kb inversion clade</taxon>
        <taxon>dalbergioids sensu lato</taxon>
        <taxon>Dalbergieae</taxon>
        <taxon>Pterocarpus clade</taxon>
        <taxon>Arachis</taxon>
    </lineage>
</organism>
<sequence length="196" mass="22113">MARSPLVTRDTIKSVGLGKDGIEPSRAEIFLKIHKRRKDGRPLDEESPKAVELIEEKLNNGELSNEESNNRVAWEGDVYSQVLESDRNGYVRGLGLGPTPSLLWGNKSCYGKFASDAFANEVAQKLQQEIKVLKKKHEEEMKLMKENQNKMLAELSFMRQVLCKFVSTGSSMTQDFNENSFIWCYTAVGLIVGGFF</sequence>
<dbReference type="InterPro" id="IPR004252">
    <property type="entry name" value="Probable_transposase_24"/>
</dbReference>
<proteinExistence type="predicted"/>
<dbReference type="STRING" id="3818.A0A445DVV8"/>
<reference evidence="2 3" key="1">
    <citation type="submission" date="2019-01" db="EMBL/GenBank/DDBJ databases">
        <title>Sequencing of cultivated peanut Arachis hypogaea provides insights into genome evolution and oil improvement.</title>
        <authorList>
            <person name="Chen X."/>
        </authorList>
    </citation>
    <scope>NUCLEOTIDE SEQUENCE [LARGE SCALE GENOMIC DNA]</scope>
    <source>
        <strain evidence="3">cv. Fuhuasheng</strain>
        <tissue evidence="2">Leaves</tissue>
    </source>
</reference>
<dbReference type="AlphaFoldDB" id="A0A445DVV8"/>
<dbReference type="EMBL" id="SDMP01000003">
    <property type="protein sequence ID" value="RYR67335.1"/>
    <property type="molecule type" value="Genomic_DNA"/>
</dbReference>
<dbReference type="Pfam" id="PF03004">
    <property type="entry name" value="Transposase_24"/>
    <property type="match status" value="1"/>
</dbReference>
<dbReference type="Proteomes" id="UP000289738">
    <property type="component" value="Chromosome A03"/>
</dbReference>
<gene>
    <name evidence="2" type="ORF">Ahy_A03g013660</name>
</gene>
<keyword evidence="1" id="KW-0175">Coiled coil</keyword>
<accession>A0A445DVV8</accession>
<comment type="caution">
    <text evidence="2">The sequence shown here is derived from an EMBL/GenBank/DDBJ whole genome shotgun (WGS) entry which is preliminary data.</text>
</comment>
<feature type="coiled-coil region" evidence="1">
    <location>
        <begin position="116"/>
        <end position="154"/>
    </location>
</feature>
<evidence type="ECO:0000256" key="1">
    <source>
        <dbReference type="SAM" id="Coils"/>
    </source>
</evidence>
<protein>
    <submittedName>
        <fullName evidence="2">Uncharacterized protein</fullName>
    </submittedName>
</protein>
<evidence type="ECO:0000313" key="2">
    <source>
        <dbReference type="EMBL" id="RYR67335.1"/>
    </source>
</evidence>
<name>A0A445DVV8_ARAHY</name>
<evidence type="ECO:0000313" key="3">
    <source>
        <dbReference type="Proteomes" id="UP000289738"/>
    </source>
</evidence>
<keyword evidence="3" id="KW-1185">Reference proteome</keyword>